<sequence length="165" mass="18444">MPLLKLCLSLLQQQHALRFLLLSFTEKMVNEGERPRVIAWHTTVKTDTARRSSVGRKRAGDKNILFELASELLNFAQQPHNRHLCFSFATTNISRRMTFWVSCASALSTLASIERNVNFSCEAYLSSISVAHSRPSRLRASRSPPHQRVPSPAAGPAPHGVVPQQ</sequence>
<name>A0A422N5H1_TRYRA</name>
<accession>A0A422N5H1</accession>
<comment type="caution">
    <text evidence="2">The sequence shown here is derived from an EMBL/GenBank/DDBJ whole genome shotgun (WGS) entry which is preliminary data.</text>
</comment>
<feature type="compositionally biased region" description="Low complexity" evidence="1">
    <location>
        <begin position="141"/>
        <end position="165"/>
    </location>
</feature>
<evidence type="ECO:0000313" key="2">
    <source>
        <dbReference type="EMBL" id="RNF00719.1"/>
    </source>
</evidence>
<gene>
    <name evidence="2" type="ORF">TraAM80_07444</name>
</gene>
<keyword evidence="3" id="KW-1185">Reference proteome</keyword>
<organism evidence="2 3">
    <name type="scientific">Trypanosoma rangeli</name>
    <dbReference type="NCBI Taxonomy" id="5698"/>
    <lineage>
        <taxon>Eukaryota</taxon>
        <taxon>Discoba</taxon>
        <taxon>Euglenozoa</taxon>
        <taxon>Kinetoplastea</taxon>
        <taxon>Metakinetoplastina</taxon>
        <taxon>Trypanosomatida</taxon>
        <taxon>Trypanosomatidae</taxon>
        <taxon>Trypanosoma</taxon>
        <taxon>Herpetosoma</taxon>
    </lineage>
</organism>
<protein>
    <submittedName>
        <fullName evidence="2">Uncharacterized protein</fullName>
    </submittedName>
</protein>
<evidence type="ECO:0000313" key="3">
    <source>
        <dbReference type="Proteomes" id="UP000283634"/>
    </source>
</evidence>
<proteinExistence type="predicted"/>
<reference evidence="2 3" key="1">
    <citation type="journal article" date="2018" name="BMC Genomics">
        <title>Genomic comparison of Trypanosoma conorhini and Trypanosoma rangeli to Trypanosoma cruzi strains of high and low virulence.</title>
        <authorList>
            <person name="Bradwell K.R."/>
            <person name="Koparde V.N."/>
            <person name="Matveyev A.V."/>
            <person name="Serrano M.G."/>
            <person name="Alves J.M."/>
            <person name="Parikh H."/>
            <person name="Huang B."/>
            <person name="Lee V."/>
            <person name="Espinosa-Alvarez O."/>
            <person name="Ortiz P.A."/>
            <person name="Costa-Martins A.G."/>
            <person name="Teixeira M.M."/>
            <person name="Buck G.A."/>
        </authorList>
    </citation>
    <scope>NUCLEOTIDE SEQUENCE [LARGE SCALE GENOMIC DNA]</scope>
    <source>
        <strain evidence="2 3">AM80</strain>
    </source>
</reference>
<dbReference type="RefSeq" id="XP_029235925.1">
    <property type="nucleotide sequence ID" value="XM_029384235.1"/>
</dbReference>
<dbReference type="EMBL" id="MKGL01000310">
    <property type="protein sequence ID" value="RNF00719.1"/>
    <property type="molecule type" value="Genomic_DNA"/>
</dbReference>
<evidence type="ECO:0000256" key="1">
    <source>
        <dbReference type="SAM" id="MobiDB-lite"/>
    </source>
</evidence>
<dbReference type="AlphaFoldDB" id="A0A422N5H1"/>
<dbReference type="GeneID" id="40331377"/>
<dbReference type="Proteomes" id="UP000283634">
    <property type="component" value="Unassembled WGS sequence"/>
</dbReference>
<feature type="region of interest" description="Disordered" evidence="1">
    <location>
        <begin position="135"/>
        <end position="165"/>
    </location>
</feature>